<comment type="caution">
    <text evidence="2">The sequence shown here is derived from an EMBL/GenBank/DDBJ whole genome shotgun (WGS) entry which is preliminary data.</text>
</comment>
<keyword evidence="1" id="KW-1133">Transmembrane helix</keyword>
<evidence type="ECO:0008006" key="4">
    <source>
        <dbReference type="Google" id="ProtNLM"/>
    </source>
</evidence>
<keyword evidence="1" id="KW-0812">Transmembrane</keyword>
<feature type="transmembrane region" description="Helical" evidence="1">
    <location>
        <begin position="90"/>
        <end position="108"/>
    </location>
</feature>
<organism evidence="2 3">
    <name type="scientific">Devosia epidermidihirudinis</name>
    <dbReference type="NCBI Taxonomy" id="1293439"/>
    <lineage>
        <taxon>Bacteria</taxon>
        <taxon>Pseudomonadati</taxon>
        <taxon>Pseudomonadota</taxon>
        <taxon>Alphaproteobacteria</taxon>
        <taxon>Hyphomicrobiales</taxon>
        <taxon>Devosiaceae</taxon>
        <taxon>Devosia</taxon>
    </lineage>
</organism>
<dbReference type="PATRIC" id="fig|1293439.3.peg.1135"/>
<dbReference type="Proteomes" id="UP000033411">
    <property type="component" value="Unassembled WGS sequence"/>
</dbReference>
<reference evidence="2 3" key="1">
    <citation type="submission" date="2015-03" db="EMBL/GenBank/DDBJ databases">
        <authorList>
            <person name="Lepp D."/>
            <person name="Hassan Y.I."/>
            <person name="Li X.-Z."/>
            <person name="Zhou T."/>
        </authorList>
    </citation>
    <scope>NUCLEOTIDE SEQUENCE [LARGE SCALE GENOMIC DNA]</scope>
    <source>
        <strain evidence="2 3">E84</strain>
    </source>
</reference>
<gene>
    <name evidence="2" type="ORF">WH87_07810</name>
</gene>
<protein>
    <recommendedName>
        <fullName evidence="4">DUF883 domain-containing protein</fullName>
    </recommendedName>
</protein>
<dbReference type="STRING" id="1293439.WH87_07810"/>
<dbReference type="RefSeq" id="WP_046140314.1">
    <property type="nucleotide sequence ID" value="NZ_LANJ01000012.1"/>
</dbReference>
<accession>A0A0F5QFK4</accession>
<proteinExistence type="predicted"/>
<keyword evidence="1" id="KW-0472">Membrane</keyword>
<name>A0A0F5QFK4_9HYPH</name>
<dbReference type="EMBL" id="LANJ01000012">
    <property type="protein sequence ID" value="KKC38799.1"/>
    <property type="molecule type" value="Genomic_DNA"/>
</dbReference>
<evidence type="ECO:0000313" key="3">
    <source>
        <dbReference type="Proteomes" id="UP000033411"/>
    </source>
</evidence>
<dbReference type="AlphaFoldDB" id="A0A0F5QFK4"/>
<dbReference type="OrthoDB" id="7949641at2"/>
<evidence type="ECO:0000313" key="2">
    <source>
        <dbReference type="EMBL" id="KKC38799.1"/>
    </source>
</evidence>
<evidence type="ECO:0000256" key="1">
    <source>
        <dbReference type="SAM" id="Phobius"/>
    </source>
</evidence>
<sequence>MATAAKRTIKQLEDAGDDLSSNISDQIASLRKEIASIAEAVSDYSGHTFDDVQHNAVALAKEVRHQGAAVAKQVSRQATVATKAVQENPLPVIIALGTIALISALIFTRD</sequence>
<keyword evidence="3" id="KW-1185">Reference proteome</keyword>